<gene>
    <name evidence="3" type="ORF">BCV69DRAFT_282977</name>
</gene>
<feature type="domain" description="Domain of unknown function at the cortex 1" evidence="2">
    <location>
        <begin position="5"/>
        <end position="331"/>
    </location>
</feature>
<dbReference type="RefSeq" id="XP_025347914.1">
    <property type="nucleotide sequence ID" value="XM_025492544.1"/>
</dbReference>
<dbReference type="STRING" id="1684307.A0A316U7C2"/>
<reference evidence="3 4" key="1">
    <citation type="journal article" date="2018" name="Mol. Biol. Evol.">
        <title>Broad Genomic Sampling Reveals a Smut Pathogenic Ancestry of the Fungal Clade Ustilaginomycotina.</title>
        <authorList>
            <person name="Kijpornyongpan T."/>
            <person name="Mondo S.J."/>
            <person name="Barry K."/>
            <person name="Sandor L."/>
            <person name="Lee J."/>
            <person name="Lipzen A."/>
            <person name="Pangilinan J."/>
            <person name="LaButti K."/>
            <person name="Hainaut M."/>
            <person name="Henrissat B."/>
            <person name="Grigoriev I.V."/>
            <person name="Spatafora J.W."/>
            <person name="Aime M.C."/>
        </authorList>
    </citation>
    <scope>NUCLEOTIDE SEQUENCE [LARGE SCALE GENOMIC DNA]</scope>
    <source>
        <strain evidence="3 4">MCA 4718</strain>
    </source>
</reference>
<evidence type="ECO:0000313" key="3">
    <source>
        <dbReference type="EMBL" id="PWN20754.1"/>
    </source>
</evidence>
<name>A0A316U7C2_9BASI</name>
<dbReference type="Pfam" id="PF08588">
    <property type="entry name" value="Duc1"/>
    <property type="match status" value="1"/>
</dbReference>
<evidence type="ECO:0000259" key="2">
    <source>
        <dbReference type="Pfam" id="PF08588"/>
    </source>
</evidence>
<dbReference type="GeneID" id="37014278"/>
<feature type="compositionally biased region" description="Polar residues" evidence="1">
    <location>
        <begin position="177"/>
        <end position="188"/>
    </location>
</feature>
<accession>A0A316U7C2</accession>
<dbReference type="PANTHER" id="PTHR34826">
    <property type="entry name" value="UPF0590 PROTEIN C409.17C"/>
    <property type="match status" value="1"/>
</dbReference>
<proteinExistence type="predicted"/>
<dbReference type="EMBL" id="KZ819327">
    <property type="protein sequence ID" value="PWN20754.1"/>
    <property type="molecule type" value="Genomic_DNA"/>
</dbReference>
<dbReference type="InterPro" id="IPR013897">
    <property type="entry name" value="Duc1"/>
</dbReference>
<dbReference type="OrthoDB" id="2119945at2759"/>
<dbReference type="PANTHER" id="PTHR34826:SF2">
    <property type="entry name" value="UPF0590 PROTEIN C409.17C"/>
    <property type="match status" value="1"/>
</dbReference>
<protein>
    <submittedName>
        <fullName evidence="3">DUF1769-domain-containing protein</fullName>
    </submittedName>
</protein>
<organism evidence="3 4">
    <name type="scientific">Pseudomicrostroma glucosiphilum</name>
    <dbReference type="NCBI Taxonomy" id="1684307"/>
    <lineage>
        <taxon>Eukaryota</taxon>
        <taxon>Fungi</taxon>
        <taxon>Dikarya</taxon>
        <taxon>Basidiomycota</taxon>
        <taxon>Ustilaginomycotina</taxon>
        <taxon>Exobasidiomycetes</taxon>
        <taxon>Microstromatales</taxon>
        <taxon>Microstromatales incertae sedis</taxon>
        <taxon>Pseudomicrostroma</taxon>
    </lineage>
</organism>
<feature type="region of interest" description="Disordered" evidence="1">
    <location>
        <begin position="167"/>
        <end position="190"/>
    </location>
</feature>
<keyword evidence="4" id="KW-1185">Reference proteome</keyword>
<dbReference type="Proteomes" id="UP000245942">
    <property type="component" value="Unassembled WGS sequence"/>
</dbReference>
<evidence type="ECO:0000256" key="1">
    <source>
        <dbReference type="SAM" id="MobiDB-lite"/>
    </source>
</evidence>
<dbReference type="AlphaFoldDB" id="A0A316U7C2"/>
<evidence type="ECO:0000313" key="4">
    <source>
        <dbReference type="Proteomes" id="UP000245942"/>
    </source>
</evidence>
<sequence length="336" mass="37187">MAPSLHISAGPDASSLEPLAVNHDEIPLTIDSPNFRGRATVRIKSFTGHDPEGVEHHSDCSYFNEERRRGITWSIQIQGRFLGEEEVSADDILFGNAFERSIASHLPYGTSLALQFVKVVDPNMQHDLYCDKPWAFSPFVATITHLNVQRLEKEALTSSSSAKDDFKVEGYPAFPTPDSSEGKNSTAAKGTEGYTVDDVSALVISDEKDDRGRNQLANRYKDSGLTVDASTLAGLNWPADETSGDKEAAAARRKLLGADAARRQKVMVTPQDVFTADFCNGFLDFNTLNLNLPFSGGLHFDLKKYWDGQPVNYYCKNRKTGKIYFVVSFNIQDMEA</sequence>